<evidence type="ECO:0000313" key="3">
    <source>
        <dbReference type="Proteomes" id="UP001341840"/>
    </source>
</evidence>
<name>A0ABU6VRR3_9FABA</name>
<dbReference type="EMBL" id="JASCZI010152543">
    <property type="protein sequence ID" value="MED6176310.1"/>
    <property type="molecule type" value="Genomic_DNA"/>
</dbReference>
<accession>A0ABU6VRR3</accession>
<evidence type="ECO:0000313" key="2">
    <source>
        <dbReference type="EMBL" id="MED6176310.1"/>
    </source>
</evidence>
<evidence type="ECO:0000256" key="1">
    <source>
        <dbReference type="SAM" id="MobiDB-lite"/>
    </source>
</evidence>
<protein>
    <submittedName>
        <fullName evidence="2">Uncharacterized protein</fullName>
    </submittedName>
</protein>
<proteinExistence type="predicted"/>
<gene>
    <name evidence="2" type="ORF">PIB30_086912</name>
</gene>
<comment type="caution">
    <text evidence="2">The sequence shown here is derived from an EMBL/GenBank/DDBJ whole genome shotgun (WGS) entry which is preliminary data.</text>
</comment>
<keyword evidence="3" id="KW-1185">Reference proteome</keyword>
<sequence>MSSESEDSIEREPNGPKAEALAKLRRQLVMDIVLTLFNTKRDDVVKDFPTSGRVISSKKGEEEGSKESFHSSEH</sequence>
<feature type="region of interest" description="Disordered" evidence="1">
    <location>
        <begin position="47"/>
        <end position="74"/>
    </location>
</feature>
<reference evidence="2 3" key="1">
    <citation type="journal article" date="2023" name="Plants (Basel)">
        <title>Bridging the Gap: Combining Genomics and Transcriptomics Approaches to Understand Stylosanthes scabra, an Orphan Legume from the Brazilian Caatinga.</title>
        <authorList>
            <person name="Ferreira-Neto J.R.C."/>
            <person name="da Silva M.D."/>
            <person name="Binneck E."/>
            <person name="de Melo N.F."/>
            <person name="da Silva R.H."/>
            <person name="de Melo A.L.T.M."/>
            <person name="Pandolfi V."/>
            <person name="Bustamante F.O."/>
            <person name="Brasileiro-Vidal A.C."/>
            <person name="Benko-Iseppon A.M."/>
        </authorList>
    </citation>
    <scope>NUCLEOTIDE SEQUENCE [LARGE SCALE GENOMIC DNA]</scope>
    <source>
        <tissue evidence="2">Leaves</tissue>
    </source>
</reference>
<feature type="compositionally biased region" description="Basic and acidic residues" evidence="1">
    <location>
        <begin position="58"/>
        <end position="74"/>
    </location>
</feature>
<dbReference type="Proteomes" id="UP001341840">
    <property type="component" value="Unassembled WGS sequence"/>
</dbReference>
<organism evidence="2 3">
    <name type="scientific">Stylosanthes scabra</name>
    <dbReference type="NCBI Taxonomy" id="79078"/>
    <lineage>
        <taxon>Eukaryota</taxon>
        <taxon>Viridiplantae</taxon>
        <taxon>Streptophyta</taxon>
        <taxon>Embryophyta</taxon>
        <taxon>Tracheophyta</taxon>
        <taxon>Spermatophyta</taxon>
        <taxon>Magnoliopsida</taxon>
        <taxon>eudicotyledons</taxon>
        <taxon>Gunneridae</taxon>
        <taxon>Pentapetalae</taxon>
        <taxon>rosids</taxon>
        <taxon>fabids</taxon>
        <taxon>Fabales</taxon>
        <taxon>Fabaceae</taxon>
        <taxon>Papilionoideae</taxon>
        <taxon>50 kb inversion clade</taxon>
        <taxon>dalbergioids sensu lato</taxon>
        <taxon>Dalbergieae</taxon>
        <taxon>Pterocarpus clade</taxon>
        <taxon>Stylosanthes</taxon>
    </lineage>
</organism>